<dbReference type="Proteomes" id="UP000630887">
    <property type="component" value="Unassembled WGS sequence"/>
</dbReference>
<dbReference type="InterPro" id="IPR013324">
    <property type="entry name" value="RNA_pol_sigma_r3/r4-like"/>
</dbReference>
<sequence>MTKSEEERFRVFVAERMDRWRRTAYLLSRDWHTADDLVSVTVGKLYRHWRKVRAADNPDAYAHRVLTRAWLDETARPWRRERVTAELPERAMHEPHGFLDRDSLNALLGSLGPGQRAVVVLRYYLDYSVEQTAEVLGISVGTVKSQSARGLETLRRQAVPMGGMS</sequence>
<dbReference type="Gene3D" id="1.10.10.10">
    <property type="entry name" value="Winged helix-like DNA-binding domain superfamily/Winged helix DNA-binding domain"/>
    <property type="match status" value="1"/>
</dbReference>
<dbReference type="EMBL" id="BONI01000076">
    <property type="protein sequence ID" value="GIG09950.1"/>
    <property type="molecule type" value="Genomic_DNA"/>
</dbReference>
<dbReference type="RefSeq" id="WP_203697574.1">
    <property type="nucleotide sequence ID" value="NZ_BAAALC010000075.1"/>
</dbReference>
<keyword evidence="3" id="KW-0731">Sigma factor</keyword>
<evidence type="ECO:0000256" key="1">
    <source>
        <dbReference type="ARBA" id="ARBA00010641"/>
    </source>
</evidence>
<protein>
    <submittedName>
        <fullName evidence="8">RNA polymerase sigma24 factor</fullName>
    </submittedName>
</protein>
<organism evidence="8 9">
    <name type="scientific">Catellatospora coxensis</name>
    <dbReference type="NCBI Taxonomy" id="310354"/>
    <lineage>
        <taxon>Bacteria</taxon>
        <taxon>Bacillati</taxon>
        <taxon>Actinomycetota</taxon>
        <taxon>Actinomycetes</taxon>
        <taxon>Micromonosporales</taxon>
        <taxon>Micromonosporaceae</taxon>
        <taxon>Catellatospora</taxon>
    </lineage>
</organism>
<keyword evidence="2" id="KW-0805">Transcription regulation</keyword>
<keyword evidence="5" id="KW-0804">Transcription</keyword>
<evidence type="ECO:0000256" key="2">
    <source>
        <dbReference type="ARBA" id="ARBA00023015"/>
    </source>
</evidence>
<dbReference type="GO" id="GO:0003677">
    <property type="term" value="F:DNA binding"/>
    <property type="evidence" value="ECO:0007669"/>
    <property type="project" value="UniProtKB-KW"/>
</dbReference>
<dbReference type="Pfam" id="PF04542">
    <property type="entry name" value="Sigma70_r2"/>
    <property type="match status" value="1"/>
</dbReference>
<dbReference type="InterPro" id="IPR036388">
    <property type="entry name" value="WH-like_DNA-bd_sf"/>
</dbReference>
<keyword evidence="4" id="KW-0238">DNA-binding</keyword>
<dbReference type="GO" id="GO:0016987">
    <property type="term" value="F:sigma factor activity"/>
    <property type="evidence" value="ECO:0007669"/>
    <property type="project" value="UniProtKB-KW"/>
</dbReference>
<dbReference type="SUPFAM" id="SSF88659">
    <property type="entry name" value="Sigma3 and sigma4 domains of RNA polymerase sigma factors"/>
    <property type="match status" value="1"/>
</dbReference>
<dbReference type="CDD" id="cd06171">
    <property type="entry name" value="Sigma70_r4"/>
    <property type="match status" value="1"/>
</dbReference>
<dbReference type="InterPro" id="IPR013249">
    <property type="entry name" value="RNA_pol_sigma70_r4_t2"/>
</dbReference>
<dbReference type="InterPro" id="IPR007627">
    <property type="entry name" value="RNA_pol_sigma70_r2"/>
</dbReference>
<name>A0A8J3KZX9_9ACTN</name>
<accession>A0A8J3KZX9</accession>
<evidence type="ECO:0000256" key="3">
    <source>
        <dbReference type="ARBA" id="ARBA00023082"/>
    </source>
</evidence>
<gene>
    <name evidence="8" type="ORF">Cco03nite_66500</name>
</gene>
<evidence type="ECO:0000259" key="6">
    <source>
        <dbReference type="Pfam" id="PF04542"/>
    </source>
</evidence>
<comment type="caution">
    <text evidence="8">The sequence shown here is derived from an EMBL/GenBank/DDBJ whole genome shotgun (WGS) entry which is preliminary data.</text>
</comment>
<dbReference type="PANTHER" id="PTHR43133:SF50">
    <property type="entry name" value="ECF RNA POLYMERASE SIGMA FACTOR SIGM"/>
    <property type="match status" value="1"/>
</dbReference>
<evidence type="ECO:0000259" key="7">
    <source>
        <dbReference type="Pfam" id="PF08281"/>
    </source>
</evidence>
<proteinExistence type="inferred from homology"/>
<dbReference type="Gene3D" id="1.10.1740.10">
    <property type="match status" value="1"/>
</dbReference>
<reference evidence="8 9" key="1">
    <citation type="submission" date="2021-01" db="EMBL/GenBank/DDBJ databases">
        <title>Whole genome shotgun sequence of Catellatospora coxensis NBRC 107359.</title>
        <authorList>
            <person name="Komaki H."/>
            <person name="Tamura T."/>
        </authorList>
    </citation>
    <scope>NUCLEOTIDE SEQUENCE [LARGE SCALE GENOMIC DNA]</scope>
    <source>
        <strain evidence="8 9">NBRC 107359</strain>
    </source>
</reference>
<keyword evidence="9" id="KW-1185">Reference proteome</keyword>
<dbReference type="NCBIfam" id="TIGR02983">
    <property type="entry name" value="SigE-fam_strep"/>
    <property type="match status" value="1"/>
</dbReference>
<evidence type="ECO:0000313" key="9">
    <source>
        <dbReference type="Proteomes" id="UP000630887"/>
    </source>
</evidence>
<dbReference type="GO" id="GO:0006352">
    <property type="term" value="P:DNA-templated transcription initiation"/>
    <property type="evidence" value="ECO:0007669"/>
    <property type="project" value="InterPro"/>
</dbReference>
<dbReference type="InterPro" id="IPR014284">
    <property type="entry name" value="RNA_pol_sigma-70_dom"/>
</dbReference>
<evidence type="ECO:0000256" key="5">
    <source>
        <dbReference type="ARBA" id="ARBA00023163"/>
    </source>
</evidence>
<comment type="similarity">
    <text evidence="1">Belongs to the sigma-70 factor family. ECF subfamily.</text>
</comment>
<dbReference type="InterPro" id="IPR039425">
    <property type="entry name" value="RNA_pol_sigma-70-like"/>
</dbReference>
<feature type="domain" description="RNA polymerase sigma-70 region 2" evidence="6">
    <location>
        <begin position="18"/>
        <end position="79"/>
    </location>
</feature>
<evidence type="ECO:0000313" key="8">
    <source>
        <dbReference type="EMBL" id="GIG09950.1"/>
    </source>
</evidence>
<dbReference type="InterPro" id="IPR014325">
    <property type="entry name" value="RNA_pol_sigma-E_actinobac"/>
</dbReference>
<dbReference type="PANTHER" id="PTHR43133">
    <property type="entry name" value="RNA POLYMERASE ECF-TYPE SIGMA FACTO"/>
    <property type="match status" value="1"/>
</dbReference>
<dbReference type="AlphaFoldDB" id="A0A8J3KZX9"/>
<feature type="domain" description="RNA polymerase sigma factor 70 region 4 type 2" evidence="7">
    <location>
        <begin position="102"/>
        <end position="154"/>
    </location>
</feature>
<dbReference type="NCBIfam" id="TIGR02937">
    <property type="entry name" value="sigma70-ECF"/>
    <property type="match status" value="1"/>
</dbReference>
<dbReference type="SUPFAM" id="SSF88946">
    <property type="entry name" value="Sigma2 domain of RNA polymerase sigma factors"/>
    <property type="match status" value="1"/>
</dbReference>
<dbReference type="Pfam" id="PF08281">
    <property type="entry name" value="Sigma70_r4_2"/>
    <property type="match status" value="1"/>
</dbReference>
<evidence type="ECO:0000256" key="4">
    <source>
        <dbReference type="ARBA" id="ARBA00023125"/>
    </source>
</evidence>
<dbReference type="InterPro" id="IPR013325">
    <property type="entry name" value="RNA_pol_sigma_r2"/>
</dbReference>